<feature type="region of interest" description="Disordered" evidence="1">
    <location>
        <begin position="1"/>
        <end position="20"/>
    </location>
</feature>
<evidence type="ECO:0000256" key="1">
    <source>
        <dbReference type="SAM" id="MobiDB-lite"/>
    </source>
</evidence>
<dbReference type="SUPFAM" id="SSF48452">
    <property type="entry name" value="TPR-like"/>
    <property type="match status" value="1"/>
</dbReference>
<accession>A0ABQ6MR22</accession>
<comment type="caution">
    <text evidence="2">The sequence shown here is derived from an EMBL/GenBank/DDBJ whole genome shotgun (WGS) entry which is preliminary data.</text>
</comment>
<sequence>MYKPVLEPHPPALHRPSKVGTYRPTKAVLDRVTKEADDLQAAGNVPAAIDKLEELAALQDVSDPTGVSNNWSRLVLSKLVLMSKPDAIDHDDPRGFTLFLDSSNLLRHACGRMQNEDKSLKILGKLCGIQETTIGLDHPDTQETLLLMASTLQVIGHEAQLAAARNILETIFAVQIQTNGNDDTHTKMTALYLGEVLMDSGDFDASTRFIEATEAAFKKTHGHADPCTLHAKVSLAMLRLTMGRNAEAEAILKLVRETDKSFAEGAATMLEDVAKKMAKYAVETHPRIKNKNTAGKWLRG</sequence>
<dbReference type="InterPro" id="IPR011990">
    <property type="entry name" value="TPR-like_helical_dom_sf"/>
</dbReference>
<dbReference type="EMBL" id="BRYB01000501">
    <property type="protein sequence ID" value="GMI31286.1"/>
    <property type="molecule type" value="Genomic_DNA"/>
</dbReference>
<evidence type="ECO:0000313" key="3">
    <source>
        <dbReference type="Proteomes" id="UP001165060"/>
    </source>
</evidence>
<organism evidence="2 3">
    <name type="scientific">Tetraparma gracilis</name>
    <dbReference type="NCBI Taxonomy" id="2962635"/>
    <lineage>
        <taxon>Eukaryota</taxon>
        <taxon>Sar</taxon>
        <taxon>Stramenopiles</taxon>
        <taxon>Ochrophyta</taxon>
        <taxon>Bolidophyceae</taxon>
        <taxon>Parmales</taxon>
        <taxon>Triparmaceae</taxon>
        <taxon>Tetraparma</taxon>
    </lineage>
</organism>
<proteinExistence type="predicted"/>
<name>A0ABQ6MR22_9STRA</name>
<protein>
    <submittedName>
        <fullName evidence="2">Uncharacterized protein</fullName>
    </submittedName>
</protein>
<evidence type="ECO:0000313" key="2">
    <source>
        <dbReference type="EMBL" id="GMI31286.1"/>
    </source>
</evidence>
<reference evidence="2 3" key="1">
    <citation type="journal article" date="2023" name="Commun. Biol.">
        <title>Genome analysis of Parmales, the sister group of diatoms, reveals the evolutionary specialization of diatoms from phago-mixotrophs to photoautotrophs.</title>
        <authorList>
            <person name="Ban H."/>
            <person name="Sato S."/>
            <person name="Yoshikawa S."/>
            <person name="Yamada K."/>
            <person name="Nakamura Y."/>
            <person name="Ichinomiya M."/>
            <person name="Sato N."/>
            <person name="Blanc-Mathieu R."/>
            <person name="Endo H."/>
            <person name="Kuwata A."/>
            <person name="Ogata H."/>
        </authorList>
    </citation>
    <scope>NUCLEOTIDE SEQUENCE [LARGE SCALE GENOMIC DNA]</scope>
</reference>
<dbReference type="Proteomes" id="UP001165060">
    <property type="component" value="Unassembled WGS sequence"/>
</dbReference>
<keyword evidence="3" id="KW-1185">Reference proteome</keyword>
<gene>
    <name evidence="2" type="ORF">TeGR_g13362</name>
</gene>
<dbReference type="Gene3D" id="1.25.40.10">
    <property type="entry name" value="Tetratricopeptide repeat domain"/>
    <property type="match status" value="1"/>
</dbReference>